<dbReference type="Proteomes" id="UP000179807">
    <property type="component" value="Unassembled WGS sequence"/>
</dbReference>
<sequence>MFNLYLEPLIQAIRSKHSIDKIIIEEGENLSPITFNIQAYADDVILLSNTQEGMQRMLDTVNEFANMSLVVNKCQSLSYALSGRNRVSSEANLVINNQTIPALPLTACLTYIGAPLAGTKTPKKMHARIRMVDIFNQAIKVMESELKFNQKIDAIKRLITPQLDYEMLNGVCPKGELKSLDKKD</sequence>
<proteinExistence type="predicted"/>
<accession>A0A1J4JUB6</accession>
<gene>
    <name evidence="1" type="ORF">TRFO_07113</name>
</gene>
<evidence type="ECO:0000313" key="2">
    <source>
        <dbReference type="Proteomes" id="UP000179807"/>
    </source>
</evidence>
<evidence type="ECO:0008006" key="3">
    <source>
        <dbReference type="Google" id="ProtNLM"/>
    </source>
</evidence>
<name>A0A1J4JUB6_9EUKA</name>
<protein>
    <recommendedName>
        <fullName evidence="3">Reverse transcriptase domain-containing protein</fullName>
    </recommendedName>
</protein>
<reference evidence="1" key="1">
    <citation type="submission" date="2016-10" db="EMBL/GenBank/DDBJ databases">
        <authorList>
            <person name="Benchimol M."/>
            <person name="Almeida L.G."/>
            <person name="Vasconcelos A.T."/>
            <person name="Perreira-Neves A."/>
            <person name="Rosa I.A."/>
            <person name="Tasca T."/>
            <person name="Bogo M.R."/>
            <person name="de Souza W."/>
        </authorList>
    </citation>
    <scope>NUCLEOTIDE SEQUENCE [LARGE SCALE GENOMIC DNA]</scope>
    <source>
        <strain evidence="1">K</strain>
    </source>
</reference>
<evidence type="ECO:0000313" key="1">
    <source>
        <dbReference type="EMBL" id="OHT02306.1"/>
    </source>
</evidence>
<organism evidence="1 2">
    <name type="scientific">Tritrichomonas foetus</name>
    <dbReference type="NCBI Taxonomy" id="1144522"/>
    <lineage>
        <taxon>Eukaryota</taxon>
        <taxon>Metamonada</taxon>
        <taxon>Parabasalia</taxon>
        <taxon>Tritrichomonadida</taxon>
        <taxon>Tritrichomonadidae</taxon>
        <taxon>Tritrichomonas</taxon>
    </lineage>
</organism>
<comment type="caution">
    <text evidence="1">The sequence shown here is derived from an EMBL/GenBank/DDBJ whole genome shotgun (WGS) entry which is preliminary data.</text>
</comment>
<dbReference type="EMBL" id="MLAK01000871">
    <property type="protein sequence ID" value="OHT02306.1"/>
    <property type="molecule type" value="Genomic_DNA"/>
</dbReference>
<dbReference type="VEuPathDB" id="TrichDB:TRFO_07113"/>
<dbReference type="RefSeq" id="XP_068355442.1">
    <property type="nucleotide sequence ID" value="XM_068493500.1"/>
</dbReference>
<dbReference type="GeneID" id="94828204"/>
<keyword evidence="2" id="KW-1185">Reference proteome</keyword>
<dbReference type="AlphaFoldDB" id="A0A1J4JUB6"/>
<dbReference type="OrthoDB" id="9902985at2759"/>